<dbReference type="SUPFAM" id="SSF53098">
    <property type="entry name" value="Ribonuclease H-like"/>
    <property type="match status" value="1"/>
</dbReference>
<keyword evidence="1" id="KW-1133">Transmembrane helix</keyword>
<reference evidence="3 4" key="1">
    <citation type="submission" date="2018-09" db="EMBL/GenBank/DDBJ databases">
        <title>A high-quality reference genome of wild soybean provides a powerful tool to mine soybean genomes.</title>
        <authorList>
            <person name="Xie M."/>
            <person name="Chung C.Y.L."/>
            <person name="Li M.-W."/>
            <person name="Wong F.-L."/>
            <person name="Chan T.-F."/>
            <person name="Lam H.-M."/>
        </authorList>
    </citation>
    <scope>NUCLEOTIDE SEQUENCE [LARGE SCALE GENOMIC DNA]</scope>
    <source>
        <strain evidence="4">cv. W05</strain>
        <tissue evidence="3">Hypocotyl of etiolated seedlings</tissue>
    </source>
</reference>
<accession>A0A445L116</accession>
<keyword evidence="1" id="KW-0812">Transmembrane</keyword>
<name>A0A445L116_GLYSO</name>
<keyword evidence="1" id="KW-0472">Membrane</keyword>
<dbReference type="AlphaFoldDB" id="A0A445L116"/>
<organism evidence="3 4">
    <name type="scientific">Glycine soja</name>
    <name type="common">Wild soybean</name>
    <dbReference type="NCBI Taxonomy" id="3848"/>
    <lineage>
        <taxon>Eukaryota</taxon>
        <taxon>Viridiplantae</taxon>
        <taxon>Streptophyta</taxon>
        <taxon>Embryophyta</taxon>
        <taxon>Tracheophyta</taxon>
        <taxon>Spermatophyta</taxon>
        <taxon>Magnoliopsida</taxon>
        <taxon>eudicotyledons</taxon>
        <taxon>Gunneridae</taxon>
        <taxon>Pentapetalae</taxon>
        <taxon>rosids</taxon>
        <taxon>fabids</taxon>
        <taxon>Fabales</taxon>
        <taxon>Fabaceae</taxon>
        <taxon>Papilionoideae</taxon>
        <taxon>50 kb inversion clade</taxon>
        <taxon>NPAAA clade</taxon>
        <taxon>indigoferoid/millettioid clade</taxon>
        <taxon>Phaseoleae</taxon>
        <taxon>Glycine</taxon>
        <taxon>Glycine subgen. Soja</taxon>
    </lineage>
</organism>
<dbReference type="EMBL" id="QZWG01000004">
    <property type="protein sequence ID" value="RZC16804.1"/>
    <property type="molecule type" value="Genomic_DNA"/>
</dbReference>
<dbReference type="InterPro" id="IPR053151">
    <property type="entry name" value="RNase_H-like"/>
</dbReference>
<sequence length="256" mass="28106">MCLGGLILLLGLSLLPPKSIASGLSLSLILVLKAGPGSGIYLSLKTSNTSYGFPSMGSYPLPFLDFLVMLQVISCVADVVQVQKQSLIFFMIVPRCPEYGQCLDFSSKFITMATQLGDLQAEFRFILVTRKPDSTSSCNYIKANEVISGRREPIQVQWFLPRHLFLKLNVDGSFHNNPGAFGFGGLIRDNFGQWVVGFSGSYCVTSNLNAELFAIYHAFVSCFVGIGLLLFSIPIVKAINVWIGWLNVDLLLMSLL</sequence>
<keyword evidence="2" id="KW-0732">Signal</keyword>
<comment type="caution">
    <text evidence="3">The sequence shown here is derived from an EMBL/GenBank/DDBJ whole genome shotgun (WGS) entry which is preliminary data.</text>
</comment>
<dbReference type="PANTHER" id="PTHR47723:SF19">
    <property type="entry name" value="POLYNUCLEOTIDYL TRANSFERASE, RIBONUCLEASE H-LIKE SUPERFAMILY PROTEIN"/>
    <property type="match status" value="1"/>
</dbReference>
<gene>
    <name evidence="3" type="ORF">D0Y65_009910</name>
</gene>
<evidence type="ECO:0000313" key="4">
    <source>
        <dbReference type="Proteomes" id="UP000289340"/>
    </source>
</evidence>
<evidence type="ECO:0000313" key="3">
    <source>
        <dbReference type="EMBL" id="RZC16804.1"/>
    </source>
</evidence>
<protein>
    <submittedName>
        <fullName evidence="3">Uncharacterized protein</fullName>
    </submittedName>
</protein>
<dbReference type="Proteomes" id="UP000289340">
    <property type="component" value="Chromosome 4"/>
</dbReference>
<feature type="signal peptide" evidence="2">
    <location>
        <begin position="1"/>
        <end position="21"/>
    </location>
</feature>
<dbReference type="Gene3D" id="3.30.420.10">
    <property type="entry name" value="Ribonuclease H-like superfamily/Ribonuclease H"/>
    <property type="match status" value="1"/>
</dbReference>
<dbReference type="InterPro" id="IPR012337">
    <property type="entry name" value="RNaseH-like_sf"/>
</dbReference>
<dbReference type="GO" id="GO:0003676">
    <property type="term" value="F:nucleic acid binding"/>
    <property type="evidence" value="ECO:0007669"/>
    <property type="project" value="InterPro"/>
</dbReference>
<keyword evidence="4" id="KW-1185">Reference proteome</keyword>
<feature type="chain" id="PRO_5019105240" evidence="2">
    <location>
        <begin position="22"/>
        <end position="256"/>
    </location>
</feature>
<dbReference type="InterPro" id="IPR044730">
    <property type="entry name" value="RNase_H-like_dom_plant"/>
</dbReference>
<proteinExistence type="predicted"/>
<dbReference type="InterPro" id="IPR036397">
    <property type="entry name" value="RNaseH_sf"/>
</dbReference>
<feature type="transmembrane region" description="Helical" evidence="1">
    <location>
        <begin position="213"/>
        <end position="231"/>
    </location>
</feature>
<dbReference type="CDD" id="cd06222">
    <property type="entry name" value="RNase_H_like"/>
    <property type="match status" value="1"/>
</dbReference>
<dbReference type="PANTHER" id="PTHR47723">
    <property type="entry name" value="OS05G0353850 PROTEIN"/>
    <property type="match status" value="1"/>
</dbReference>
<evidence type="ECO:0000256" key="2">
    <source>
        <dbReference type="SAM" id="SignalP"/>
    </source>
</evidence>
<evidence type="ECO:0000256" key="1">
    <source>
        <dbReference type="SAM" id="Phobius"/>
    </source>
</evidence>